<dbReference type="InterPro" id="IPR008042">
    <property type="entry name" value="Retrotrans_Pao"/>
</dbReference>
<organism evidence="5 6">
    <name type="scientific">Aedes albopictus</name>
    <name type="common">Asian tiger mosquito</name>
    <name type="synonym">Stegomyia albopicta</name>
    <dbReference type="NCBI Taxonomy" id="7160"/>
    <lineage>
        <taxon>Eukaryota</taxon>
        <taxon>Metazoa</taxon>
        <taxon>Ecdysozoa</taxon>
        <taxon>Arthropoda</taxon>
        <taxon>Hexapoda</taxon>
        <taxon>Insecta</taxon>
        <taxon>Pterygota</taxon>
        <taxon>Neoptera</taxon>
        <taxon>Endopterygota</taxon>
        <taxon>Diptera</taxon>
        <taxon>Nematocera</taxon>
        <taxon>Culicoidea</taxon>
        <taxon>Culicidae</taxon>
        <taxon>Culicinae</taxon>
        <taxon>Aedini</taxon>
        <taxon>Aedes</taxon>
        <taxon>Stegomyia</taxon>
    </lineage>
</organism>
<keyword evidence="6" id="KW-1185">Reference proteome</keyword>
<dbReference type="SUPFAM" id="SSF56672">
    <property type="entry name" value="DNA/RNA polymerases"/>
    <property type="match status" value="1"/>
</dbReference>
<dbReference type="Gene3D" id="4.10.60.10">
    <property type="entry name" value="Zinc finger, CCHC-type"/>
    <property type="match status" value="1"/>
</dbReference>
<dbReference type="InterPro" id="IPR036398">
    <property type="entry name" value="CA_dom_sf"/>
</dbReference>
<dbReference type="EnsemblMetazoa" id="AALFPA23_004101.R4902">
    <property type="protein sequence ID" value="AALFPA23_004101.P4902"/>
    <property type="gene ID" value="AALFPA23_004101"/>
</dbReference>
<dbReference type="InterPro" id="IPR018338">
    <property type="entry name" value="Carbonic_anhydrase_a-class_CS"/>
</dbReference>
<feature type="domain" description="Alpha-carbonic anhydrase" evidence="4">
    <location>
        <begin position="1016"/>
        <end position="1265"/>
    </location>
</feature>
<keyword evidence="1" id="KW-0862">Zinc</keyword>
<proteinExistence type="predicted"/>
<feature type="compositionally biased region" description="Basic and acidic residues" evidence="2">
    <location>
        <begin position="92"/>
        <end position="103"/>
    </location>
</feature>
<dbReference type="PROSITE" id="PS50158">
    <property type="entry name" value="ZF_CCHC"/>
    <property type="match status" value="1"/>
</dbReference>
<dbReference type="InterPro" id="IPR043502">
    <property type="entry name" value="DNA/RNA_pol_sf"/>
</dbReference>
<feature type="compositionally biased region" description="Low complexity" evidence="2">
    <location>
        <begin position="104"/>
        <end position="126"/>
    </location>
</feature>
<accession>A0ABM1XYV7</accession>
<feature type="domain" description="CCHC-type" evidence="3">
    <location>
        <begin position="56"/>
        <end position="71"/>
    </location>
</feature>
<name>A0ABM1XYV7_AEDAL</name>
<feature type="region of interest" description="Disordered" evidence="2">
    <location>
        <begin position="92"/>
        <end position="126"/>
    </location>
</feature>
<dbReference type="CDD" id="cd00326">
    <property type="entry name" value="alpha_CA"/>
    <property type="match status" value="1"/>
</dbReference>
<dbReference type="PANTHER" id="PTHR47331:SF5">
    <property type="entry name" value="RIBONUCLEASE H"/>
    <property type="match status" value="1"/>
</dbReference>
<dbReference type="Pfam" id="PF05380">
    <property type="entry name" value="Peptidase_A17"/>
    <property type="match status" value="1"/>
</dbReference>
<dbReference type="RefSeq" id="XP_062713446.1">
    <property type="nucleotide sequence ID" value="XM_062857462.1"/>
</dbReference>
<reference evidence="5" key="2">
    <citation type="submission" date="2025-05" db="UniProtKB">
        <authorList>
            <consortium name="EnsemblMetazoa"/>
        </authorList>
    </citation>
    <scope>IDENTIFICATION</scope>
    <source>
        <strain evidence="5">Foshan</strain>
    </source>
</reference>
<dbReference type="InterPro" id="IPR001148">
    <property type="entry name" value="CA_dom"/>
</dbReference>
<dbReference type="Pfam" id="PF00194">
    <property type="entry name" value="Carb_anhydrase"/>
    <property type="match status" value="1"/>
</dbReference>
<keyword evidence="1" id="KW-0479">Metal-binding</keyword>
<dbReference type="SUPFAM" id="SSF51069">
    <property type="entry name" value="Carbonic anhydrase"/>
    <property type="match status" value="1"/>
</dbReference>
<protein>
    <recommendedName>
        <fullName evidence="7">Carbonic anhydrase</fullName>
    </recommendedName>
</protein>
<dbReference type="PANTHER" id="PTHR47331">
    <property type="entry name" value="PHD-TYPE DOMAIN-CONTAINING PROTEIN"/>
    <property type="match status" value="1"/>
</dbReference>
<evidence type="ECO:0000259" key="4">
    <source>
        <dbReference type="PROSITE" id="PS51144"/>
    </source>
</evidence>
<dbReference type="PROSITE" id="PS51144">
    <property type="entry name" value="ALPHA_CA_2"/>
    <property type="match status" value="1"/>
</dbReference>
<reference evidence="6" key="1">
    <citation type="journal article" date="2015" name="Proc. Natl. Acad. Sci. U.S.A.">
        <title>Genome sequence of the Asian Tiger mosquito, Aedes albopictus, reveals insights into its biology, genetics, and evolution.</title>
        <authorList>
            <person name="Chen X.G."/>
            <person name="Jiang X."/>
            <person name="Gu J."/>
            <person name="Xu M."/>
            <person name="Wu Y."/>
            <person name="Deng Y."/>
            <person name="Zhang C."/>
            <person name="Bonizzoni M."/>
            <person name="Dermauw W."/>
            <person name="Vontas J."/>
            <person name="Armbruster P."/>
            <person name="Huang X."/>
            <person name="Yang Y."/>
            <person name="Zhang H."/>
            <person name="He W."/>
            <person name="Peng H."/>
            <person name="Liu Y."/>
            <person name="Wu K."/>
            <person name="Chen J."/>
            <person name="Lirakis M."/>
            <person name="Topalis P."/>
            <person name="Van Leeuwen T."/>
            <person name="Hall A.B."/>
            <person name="Jiang X."/>
            <person name="Thorpe C."/>
            <person name="Mueller R.L."/>
            <person name="Sun C."/>
            <person name="Waterhouse R.M."/>
            <person name="Yan G."/>
            <person name="Tu Z.J."/>
            <person name="Fang X."/>
            <person name="James A.A."/>
        </authorList>
    </citation>
    <scope>NUCLEOTIDE SEQUENCE [LARGE SCALE GENOMIC DNA]</scope>
    <source>
        <strain evidence="6">Foshan</strain>
    </source>
</reference>
<keyword evidence="1" id="KW-0863">Zinc-finger</keyword>
<dbReference type="Gene3D" id="3.10.200.10">
    <property type="entry name" value="Alpha carbonic anhydrase"/>
    <property type="match status" value="1"/>
</dbReference>
<dbReference type="SMART" id="SM00343">
    <property type="entry name" value="ZnF_C2HC"/>
    <property type="match status" value="1"/>
</dbReference>
<dbReference type="GeneID" id="109622044"/>
<dbReference type="Proteomes" id="UP000069940">
    <property type="component" value="Unassembled WGS sequence"/>
</dbReference>
<dbReference type="InterPro" id="IPR036875">
    <property type="entry name" value="Znf_CCHC_sf"/>
</dbReference>
<evidence type="ECO:0000256" key="2">
    <source>
        <dbReference type="SAM" id="MobiDB-lite"/>
    </source>
</evidence>
<sequence>MEEVKSLVHQRGQVKASVTTIVKALEKAEDDPRQCSDFRKLSVPDRIAKVKESRVCFNCLRRGHRSINCPSKSNCSKCHKRHHSLLHEEVQKVESVERAEPKPQEQSVSVQSSSSPPQQSSTSASSVSTNVASTSCSAVLPNVLLLTAVVNVIDKNGSAVQCRAFLDCGAQANLLSVSMYQKLGIDSTPVSADIVGVSGARSKSTQLAEVNVQSLYSEYSSSLKCLVTPKITNALPSKAVNTSDWKIPSGFPLADPKFGTPADIDLLIGVTEFFRVLKPGHLIIGDGLPELRETELGWVVAGEIQDESSVVVNPLQVNSVTVESLNDAIKRFWEIEEVDVQSASSTEQQECEELFRQSHQRDSNGRFVVKLPFRSNLHLLEDNRSMALRRFLFLEKRLRKQPDLQAQYSAFIEEYERLGHCKEIREIEDRPGMMKYYMPHHAVLRPDSSSTKLRVVFDASAKSCSSAASLNDVLQVGATVQSDLFSILLRFRMHRFVFTADITKMYRQVRVHPDQTSVQRIFWRSNPTERLRVLELQTVTYGTAAAPFLATRSLVQLCEDQGPEFPLAARIVVEDCYVDDVISGTDTIEEAVESCHQLQALLGKGGFPVHKWCANNEMILADIPESEREKLLQLDQLSANEVIKTLGLIWDPISDEFLYAIDNSPSEPTPVTKRQVFSKCARLFDPVGFLSPVVVLAKQLMQRTWLAKMDWDSPLEGDLLADWQRFCECLKGVNEIKVPRSVFCFPYVALEIHGFADASGLAYGACIYIRCVSAEGECSVQLLCSKSKIAPLHDMTIARKELCAALLLSRLVRKVFPILSVDVSVLHLWSDSQIVLAWLRKSPTVLQPFVRNRVVEIVQENQHTQWSYVRSKENPADVVSRGQSPDVLKGNALWWNGPTFLHSQDYEPAVIEEIRDCELPEMKSSCLVLVNVLNVDDLPLFKRFSSFRKLQRVLAYVQRFIKNCREKVVENRVREVLPTISELRTALHTIVVLIQHEALLDEVHRVENNEPCRVVVYFTYGPGVEQWGLISKFCDGDRQSPVDLDTQKAQTVADGKPLELLNICQNPTKVRVYNNGHTVVFSLTYPASKGVMLRGGPLEGTFKFSSLHFHWDSEHTIDLERFPLEMHMVFYNQEYGSVHKAQFQPNGLAVLGHFFEVRSGSATRRWIDSLKSVKKAGTKYTFVHPNYMNLEKIIGRKVKPYFYYPGSLTTPLCYETVSWIVQKEPLTISSAQMKLFDALKAKHGYMRGNYRPLQDLNGRSVLFYEN</sequence>
<evidence type="ECO:0000313" key="5">
    <source>
        <dbReference type="EnsemblMetazoa" id="AALFPA23_004101.P4902"/>
    </source>
</evidence>
<dbReference type="InterPro" id="IPR001878">
    <property type="entry name" value="Znf_CCHC"/>
</dbReference>
<evidence type="ECO:0000256" key="1">
    <source>
        <dbReference type="PROSITE-ProRule" id="PRU00047"/>
    </source>
</evidence>
<dbReference type="PROSITE" id="PS00162">
    <property type="entry name" value="ALPHA_CA_1"/>
    <property type="match status" value="1"/>
</dbReference>
<evidence type="ECO:0000313" key="6">
    <source>
        <dbReference type="Proteomes" id="UP000069940"/>
    </source>
</evidence>
<dbReference type="SMART" id="SM01057">
    <property type="entry name" value="Carb_anhydrase"/>
    <property type="match status" value="1"/>
</dbReference>
<dbReference type="SUPFAM" id="SSF57756">
    <property type="entry name" value="Retrovirus zinc finger-like domains"/>
    <property type="match status" value="1"/>
</dbReference>
<evidence type="ECO:0000259" key="3">
    <source>
        <dbReference type="PROSITE" id="PS50158"/>
    </source>
</evidence>
<evidence type="ECO:0008006" key="7">
    <source>
        <dbReference type="Google" id="ProtNLM"/>
    </source>
</evidence>